<dbReference type="EMBL" id="DWWA01000042">
    <property type="protein sequence ID" value="HJC72793.1"/>
    <property type="molecule type" value="Genomic_DNA"/>
</dbReference>
<gene>
    <name evidence="1" type="ORF">H9698_08400</name>
</gene>
<organism evidence="1 2">
    <name type="scientific">Candidatus Ruthenibacterium merdavium</name>
    <dbReference type="NCBI Taxonomy" id="2838752"/>
    <lineage>
        <taxon>Bacteria</taxon>
        <taxon>Bacillati</taxon>
        <taxon>Bacillota</taxon>
        <taxon>Clostridia</taxon>
        <taxon>Eubacteriales</taxon>
        <taxon>Oscillospiraceae</taxon>
        <taxon>Ruthenibacterium</taxon>
    </lineage>
</organism>
<accession>A0A9D2TL59</accession>
<name>A0A9D2TL59_9FIRM</name>
<dbReference type="AlphaFoldDB" id="A0A9D2TL59"/>
<sequence length="158" mass="18477">MVYGAINEKGERWYTQMGRVFDAIQNKQTEYNWLITDVECVPRKIEQLCNGKDYCWVTGEELTKIVRENDSQWVWAVLSGFDKNISLSEIMQYPKPYADGYEGFWKNPLSIQHPLAEIEIVPWDSSLTLFLSKREDLVNNFLEFFPSGKDLSAYNSRT</sequence>
<reference evidence="1" key="1">
    <citation type="journal article" date="2021" name="PeerJ">
        <title>Extensive microbial diversity within the chicken gut microbiome revealed by metagenomics and culture.</title>
        <authorList>
            <person name="Gilroy R."/>
            <person name="Ravi A."/>
            <person name="Getino M."/>
            <person name="Pursley I."/>
            <person name="Horton D.L."/>
            <person name="Alikhan N.F."/>
            <person name="Baker D."/>
            <person name="Gharbi K."/>
            <person name="Hall N."/>
            <person name="Watson M."/>
            <person name="Adriaenssens E.M."/>
            <person name="Foster-Nyarko E."/>
            <person name="Jarju S."/>
            <person name="Secka A."/>
            <person name="Antonio M."/>
            <person name="Oren A."/>
            <person name="Chaudhuri R.R."/>
            <person name="La Ragione R."/>
            <person name="Hildebrand F."/>
            <person name="Pallen M.J."/>
        </authorList>
    </citation>
    <scope>NUCLEOTIDE SEQUENCE</scope>
    <source>
        <strain evidence="1">5933</strain>
    </source>
</reference>
<evidence type="ECO:0000313" key="1">
    <source>
        <dbReference type="EMBL" id="HJC72793.1"/>
    </source>
</evidence>
<dbReference type="Proteomes" id="UP000823918">
    <property type="component" value="Unassembled WGS sequence"/>
</dbReference>
<evidence type="ECO:0000313" key="2">
    <source>
        <dbReference type="Proteomes" id="UP000823918"/>
    </source>
</evidence>
<protein>
    <submittedName>
        <fullName evidence="1">Uncharacterized protein</fullName>
    </submittedName>
</protein>
<comment type="caution">
    <text evidence="1">The sequence shown here is derived from an EMBL/GenBank/DDBJ whole genome shotgun (WGS) entry which is preliminary data.</text>
</comment>
<proteinExistence type="predicted"/>
<reference evidence="1" key="2">
    <citation type="submission" date="2021-04" db="EMBL/GenBank/DDBJ databases">
        <authorList>
            <person name="Gilroy R."/>
        </authorList>
    </citation>
    <scope>NUCLEOTIDE SEQUENCE</scope>
    <source>
        <strain evidence="1">5933</strain>
    </source>
</reference>